<accession>A0A0D2MAB2</accession>
<dbReference type="PANTHER" id="PTHR11778">
    <property type="entry name" value="SERYL-TRNA SYNTHETASE"/>
    <property type="match status" value="1"/>
</dbReference>
<dbReference type="PRINTS" id="PR00981">
    <property type="entry name" value="TRNASYNTHSER"/>
</dbReference>
<dbReference type="EMBL" id="KK101623">
    <property type="protein sequence ID" value="KIZ00210.1"/>
    <property type="molecule type" value="Genomic_DNA"/>
</dbReference>
<dbReference type="GO" id="GO:0004828">
    <property type="term" value="F:serine-tRNA ligase activity"/>
    <property type="evidence" value="ECO:0007669"/>
    <property type="project" value="UniProtKB-EC"/>
</dbReference>
<feature type="region of interest" description="Disordered" evidence="1">
    <location>
        <begin position="139"/>
        <end position="158"/>
    </location>
</feature>
<dbReference type="GeneID" id="25740631"/>
<proteinExistence type="predicted"/>
<dbReference type="Proteomes" id="UP000054498">
    <property type="component" value="Unassembled WGS sequence"/>
</dbReference>
<feature type="compositionally biased region" description="Low complexity" evidence="1">
    <location>
        <begin position="140"/>
        <end position="158"/>
    </location>
</feature>
<dbReference type="KEGG" id="mng:MNEG_7755"/>
<feature type="domain" description="Aminoacyl-tRNA synthetase class II (G/ P/ S/T)" evidence="2">
    <location>
        <begin position="7"/>
        <end position="99"/>
    </location>
</feature>
<dbReference type="AlphaFoldDB" id="A0A0D2MAB2"/>
<keyword evidence="4" id="KW-1185">Reference proteome</keyword>
<dbReference type="SUPFAM" id="SSF55681">
    <property type="entry name" value="Class II aaRS and biotin synthetases"/>
    <property type="match status" value="1"/>
</dbReference>
<evidence type="ECO:0000313" key="3">
    <source>
        <dbReference type="EMBL" id="KIZ00210.1"/>
    </source>
</evidence>
<protein>
    <submittedName>
        <fullName evidence="3">Seryl-tRNA synthetase</fullName>
        <ecNumber evidence="3">6.1.1.11</ecNumber>
    </submittedName>
</protein>
<keyword evidence="3" id="KW-0030">Aminoacyl-tRNA synthetase</keyword>
<dbReference type="InterPro" id="IPR002314">
    <property type="entry name" value="aa-tRNA-synt_IIb"/>
</dbReference>
<evidence type="ECO:0000259" key="2">
    <source>
        <dbReference type="Pfam" id="PF00587"/>
    </source>
</evidence>
<keyword evidence="3" id="KW-0436">Ligase</keyword>
<dbReference type="EC" id="6.1.1.11" evidence="3"/>
<organism evidence="3 4">
    <name type="scientific">Monoraphidium neglectum</name>
    <dbReference type="NCBI Taxonomy" id="145388"/>
    <lineage>
        <taxon>Eukaryota</taxon>
        <taxon>Viridiplantae</taxon>
        <taxon>Chlorophyta</taxon>
        <taxon>core chlorophytes</taxon>
        <taxon>Chlorophyceae</taxon>
        <taxon>CS clade</taxon>
        <taxon>Sphaeropleales</taxon>
        <taxon>Selenastraceae</taxon>
        <taxon>Monoraphidium</taxon>
    </lineage>
</organism>
<dbReference type="STRING" id="145388.A0A0D2MAB2"/>
<dbReference type="Gene3D" id="3.30.930.10">
    <property type="entry name" value="Bira Bifunctional Protein, Domain 2"/>
    <property type="match status" value="1"/>
</dbReference>
<evidence type="ECO:0000256" key="1">
    <source>
        <dbReference type="SAM" id="MobiDB-lite"/>
    </source>
</evidence>
<reference evidence="3 4" key="1">
    <citation type="journal article" date="2013" name="BMC Genomics">
        <title>Reconstruction of the lipid metabolism for the microalga Monoraphidium neglectum from its genome sequence reveals characteristics suitable for biofuel production.</title>
        <authorList>
            <person name="Bogen C."/>
            <person name="Al-Dilaimi A."/>
            <person name="Albersmeier A."/>
            <person name="Wichmann J."/>
            <person name="Grundmann M."/>
            <person name="Rupp O."/>
            <person name="Lauersen K.J."/>
            <person name="Blifernez-Klassen O."/>
            <person name="Kalinowski J."/>
            <person name="Goesmann A."/>
            <person name="Mussgnug J.H."/>
            <person name="Kruse O."/>
        </authorList>
    </citation>
    <scope>NUCLEOTIDE SEQUENCE [LARGE SCALE GENOMIC DNA]</scope>
    <source>
        <strain evidence="3 4">SAG 48.87</strain>
    </source>
</reference>
<gene>
    <name evidence="3" type="ORF">MNEG_7755</name>
</gene>
<name>A0A0D2MAB2_9CHLO</name>
<dbReference type="InterPro" id="IPR045864">
    <property type="entry name" value="aa-tRNA-synth_II/BPL/LPL"/>
</dbReference>
<dbReference type="InterPro" id="IPR002317">
    <property type="entry name" value="Ser-tRNA-ligase_type_1"/>
</dbReference>
<dbReference type="Pfam" id="PF00587">
    <property type="entry name" value="tRNA-synt_2b"/>
    <property type="match status" value="1"/>
</dbReference>
<dbReference type="GO" id="GO:0006434">
    <property type="term" value="P:seryl-tRNA aminoacylation"/>
    <property type="evidence" value="ECO:0007669"/>
    <property type="project" value="InterPro"/>
</dbReference>
<dbReference type="OrthoDB" id="10264585at2759"/>
<dbReference type="RefSeq" id="XP_013899229.1">
    <property type="nucleotide sequence ID" value="XM_014043775.1"/>
</dbReference>
<sequence length="158" mass="17208">MGDGGPALGLPYHVVNIVSGELNNAAAKKYDLEAWFPSSKTWRELVSCSNCTDFQSRRLDIRMRTPKGPGGEEKKAHVHMLNSTLTATERTLCCILENYQTPDGVRVPPVLQPFMMGIEFIPFRKTIDANGKLVPLKQPASVGVSSRSGSDAASMSVN</sequence>
<dbReference type="GO" id="GO:0005524">
    <property type="term" value="F:ATP binding"/>
    <property type="evidence" value="ECO:0007669"/>
    <property type="project" value="InterPro"/>
</dbReference>
<evidence type="ECO:0000313" key="4">
    <source>
        <dbReference type="Proteomes" id="UP000054498"/>
    </source>
</evidence>